<dbReference type="InterPro" id="IPR002182">
    <property type="entry name" value="NB-ARC"/>
</dbReference>
<evidence type="ECO:0000313" key="3">
    <source>
        <dbReference type="EMBL" id="PSL53324.1"/>
    </source>
</evidence>
<reference evidence="3 4" key="1">
    <citation type="submission" date="2018-03" db="EMBL/GenBank/DDBJ databases">
        <title>Genomic Encyclopedia of Type Strains, Phase III (KMG-III): the genomes of soil and plant-associated and newly described type strains.</title>
        <authorList>
            <person name="Whitman W."/>
        </authorList>
    </citation>
    <scope>NUCLEOTIDE SEQUENCE [LARGE SCALE GENOMIC DNA]</scope>
    <source>
        <strain evidence="3 4">CGMCC 4.7097</strain>
    </source>
</reference>
<dbReference type="RefSeq" id="WP_106618045.1">
    <property type="nucleotide sequence ID" value="NZ_PYAX01000009.1"/>
</dbReference>
<dbReference type="Proteomes" id="UP000241118">
    <property type="component" value="Unassembled WGS sequence"/>
</dbReference>
<dbReference type="GO" id="GO:0043531">
    <property type="term" value="F:ADP binding"/>
    <property type="evidence" value="ECO:0007669"/>
    <property type="project" value="InterPro"/>
</dbReference>
<dbReference type="AlphaFoldDB" id="A0A2P8I4G1"/>
<proteinExistence type="predicted"/>
<keyword evidence="4" id="KW-1185">Reference proteome</keyword>
<dbReference type="InterPro" id="IPR027417">
    <property type="entry name" value="P-loop_NTPase"/>
</dbReference>
<dbReference type="EMBL" id="PYAX01000009">
    <property type="protein sequence ID" value="PSL53324.1"/>
    <property type="molecule type" value="Genomic_DNA"/>
</dbReference>
<accession>A0A2P8I4G1</accession>
<evidence type="ECO:0000259" key="2">
    <source>
        <dbReference type="Pfam" id="PF00931"/>
    </source>
</evidence>
<organism evidence="3 4">
    <name type="scientific">Saccharothrix carnea</name>
    <dbReference type="NCBI Taxonomy" id="1280637"/>
    <lineage>
        <taxon>Bacteria</taxon>
        <taxon>Bacillati</taxon>
        <taxon>Actinomycetota</taxon>
        <taxon>Actinomycetes</taxon>
        <taxon>Pseudonocardiales</taxon>
        <taxon>Pseudonocardiaceae</taxon>
        <taxon>Saccharothrix</taxon>
    </lineage>
</organism>
<sequence>MGELEGRPDSVRNTVAGSVSGPVVQAREVHGDVTLNHHQHLHRESPDPAAQVAVVTRLVPGSAQAGGMFSGRGAEAERILTALAPDSGDLTDGTGPVVVSAIAGMGGVGKTALARHCAVRAAARGWFPGGVFWVDLQGYSGEGMVTAGAVLSPLLRQLGVEADHVPDRTADQAAVYDQTLRDLAEAGRAVLLVLDNASTVDQLHGLLPALGDHRALITTRDTLALPGARRLLLDVLPIGDAVTVLDRALRRQDGDDDRVTTDPTGATRLAEVCGGLPLAVLIVAGLLADEPHLTSGTLAEQLAGTSTAGFTHGETRLATVFNASYYRLRDRDPDAAQLLRMLALAPGVDIDTVAAAALAAASPDRVRTLLRVLRQVHLITTDTVDRWRGSPMLGSPVPGAVPGAGSSGRSVDDQAAWDGI</sequence>
<dbReference type="PANTHER" id="PTHR47691:SF3">
    <property type="entry name" value="HTH-TYPE TRANSCRIPTIONAL REGULATOR RV0890C-RELATED"/>
    <property type="match status" value="1"/>
</dbReference>
<name>A0A2P8I4G1_SACCR</name>
<dbReference type="Gene3D" id="3.40.50.300">
    <property type="entry name" value="P-loop containing nucleotide triphosphate hydrolases"/>
    <property type="match status" value="1"/>
</dbReference>
<feature type="compositionally biased region" description="Low complexity" evidence="1">
    <location>
        <begin position="394"/>
        <end position="408"/>
    </location>
</feature>
<dbReference type="SUPFAM" id="SSF52540">
    <property type="entry name" value="P-loop containing nucleoside triphosphate hydrolases"/>
    <property type="match status" value="1"/>
</dbReference>
<dbReference type="PRINTS" id="PR00364">
    <property type="entry name" value="DISEASERSIST"/>
</dbReference>
<dbReference type="PANTHER" id="PTHR47691">
    <property type="entry name" value="REGULATOR-RELATED"/>
    <property type="match status" value="1"/>
</dbReference>
<evidence type="ECO:0000256" key="1">
    <source>
        <dbReference type="SAM" id="MobiDB-lite"/>
    </source>
</evidence>
<feature type="domain" description="NB-ARC" evidence="2">
    <location>
        <begin position="97"/>
        <end position="221"/>
    </location>
</feature>
<feature type="compositionally biased region" description="Basic and acidic residues" evidence="1">
    <location>
        <begin position="1"/>
        <end position="10"/>
    </location>
</feature>
<dbReference type="OrthoDB" id="3349744at2"/>
<feature type="region of interest" description="Disordered" evidence="1">
    <location>
        <begin position="1"/>
        <end position="20"/>
    </location>
</feature>
<feature type="region of interest" description="Disordered" evidence="1">
    <location>
        <begin position="389"/>
        <end position="412"/>
    </location>
</feature>
<protein>
    <submittedName>
        <fullName evidence="3">NB-ARC domain-containing protein</fullName>
    </submittedName>
</protein>
<comment type="caution">
    <text evidence="3">The sequence shown here is derived from an EMBL/GenBank/DDBJ whole genome shotgun (WGS) entry which is preliminary data.</text>
</comment>
<gene>
    <name evidence="3" type="ORF">B0I31_109114</name>
</gene>
<evidence type="ECO:0000313" key="4">
    <source>
        <dbReference type="Proteomes" id="UP000241118"/>
    </source>
</evidence>
<dbReference type="Pfam" id="PF00931">
    <property type="entry name" value="NB-ARC"/>
    <property type="match status" value="1"/>
</dbReference>